<accession>A0AC34F671</accession>
<organism evidence="1 2">
    <name type="scientific">Panagrolaimus sp. ES5</name>
    <dbReference type="NCBI Taxonomy" id="591445"/>
    <lineage>
        <taxon>Eukaryota</taxon>
        <taxon>Metazoa</taxon>
        <taxon>Ecdysozoa</taxon>
        <taxon>Nematoda</taxon>
        <taxon>Chromadorea</taxon>
        <taxon>Rhabditida</taxon>
        <taxon>Tylenchina</taxon>
        <taxon>Panagrolaimomorpha</taxon>
        <taxon>Panagrolaimoidea</taxon>
        <taxon>Panagrolaimidae</taxon>
        <taxon>Panagrolaimus</taxon>
    </lineage>
</organism>
<name>A0AC34F671_9BILA</name>
<dbReference type="WBParaSite" id="ES5_v2.g12716.t1">
    <property type="protein sequence ID" value="ES5_v2.g12716.t1"/>
    <property type="gene ID" value="ES5_v2.g12716"/>
</dbReference>
<dbReference type="Proteomes" id="UP000887579">
    <property type="component" value="Unplaced"/>
</dbReference>
<reference evidence="2" key="1">
    <citation type="submission" date="2022-11" db="UniProtKB">
        <authorList>
            <consortium name="WormBaseParasite"/>
        </authorList>
    </citation>
    <scope>IDENTIFICATION</scope>
</reference>
<evidence type="ECO:0000313" key="1">
    <source>
        <dbReference type="Proteomes" id="UP000887579"/>
    </source>
</evidence>
<evidence type="ECO:0000313" key="2">
    <source>
        <dbReference type="WBParaSite" id="ES5_v2.g12716.t1"/>
    </source>
</evidence>
<protein>
    <submittedName>
        <fullName evidence="2">Serpentine receptor class gamma</fullName>
    </submittedName>
</protein>
<proteinExistence type="predicted"/>
<sequence>MWNVALCLNRCTALAFSVKYDKIWNPFTMFLVVIIMLAFPFVIDAYTLFQANCSVSTFSFCLAFRKAYFLKGTIVNAILNGIMIILIGISMYRSRQDKFQATSMHAKTERRLIYQAIFSSIIQLICFAL</sequence>